<organism evidence="5 6">
    <name type="scientific">Pisum sativum</name>
    <name type="common">Garden pea</name>
    <name type="synonym">Lathyrus oleraceus</name>
    <dbReference type="NCBI Taxonomy" id="3888"/>
    <lineage>
        <taxon>Eukaryota</taxon>
        <taxon>Viridiplantae</taxon>
        <taxon>Streptophyta</taxon>
        <taxon>Embryophyta</taxon>
        <taxon>Tracheophyta</taxon>
        <taxon>Spermatophyta</taxon>
        <taxon>Magnoliopsida</taxon>
        <taxon>eudicotyledons</taxon>
        <taxon>Gunneridae</taxon>
        <taxon>Pentapetalae</taxon>
        <taxon>rosids</taxon>
        <taxon>fabids</taxon>
        <taxon>Fabales</taxon>
        <taxon>Fabaceae</taxon>
        <taxon>Papilionoideae</taxon>
        <taxon>50 kb inversion clade</taxon>
        <taxon>NPAAA clade</taxon>
        <taxon>Hologalegina</taxon>
        <taxon>IRL clade</taxon>
        <taxon>Fabeae</taxon>
        <taxon>Lathyrus</taxon>
    </lineage>
</organism>
<dbReference type="SUPFAM" id="SSF56276">
    <property type="entry name" value="S-adenosylmethionine decarboxylase"/>
    <property type="match status" value="1"/>
</dbReference>
<keyword evidence="4" id="KW-0620">Polyamine biosynthesis</keyword>
<evidence type="ECO:0000313" key="5">
    <source>
        <dbReference type="EMBL" id="KAI5424960.1"/>
    </source>
</evidence>
<protein>
    <submittedName>
        <fullName evidence="5">Uncharacterized protein</fullName>
    </submittedName>
</protein>
<comment type="pathway">
    <text evidence="1">Amine and polyamine biosynthesis; S-adenosylmethioninamine biosynthesis; S-adenosylmethioninamine from S-adenosyl-L-methionine: step 1/1.</text>
</comment>
<dbReference type="GO" id="GO:0008295">
    <property type="term" value="P:spermidine biosynthetic process"/>
    <property type="evidence" value="ECO:0007669"/>
    <property type="project" value="UniProtKB-KW"/>
</dbReference>
<evidence type="ECO:0000256" key="4">
    <source>
        <dbReference type="ARBA" id="ARBA00023115"/>
    </source>
</evidence>
<proteinExistence type="inferred from homology"/>
<name>A0A9D4XTQ9_PEA</name>
<dbReference type="Gramene" id="Psat03G0094300-T1">
    <property type="protein sequence ID" value="KAI5424960.1"/>
    <property type="gene ID" value="KIW84_030943"/>
</dbReference>
<dbReference type="AlphaFoldDB" id="A0A9D4XTQ9"/>
<evidence type="ECO:0000256" key="1">
    <source>
        <dbReference type="ARBA" id="ARBA00004911"/>
    </source>
</evidence>
<dbReference type="Gene3D" id="3.60.90.10">
    <property type="entry name" value="S-adenosylmethionine decarboxylase"/>
    <property type="match status" value="1"/>
</dbReference>
<accession>A0A9D4XTQ9</accession>
<evidence type="ECO:0000256" key="2">
    <source>
        <dbReference type="ARBA" id="ARBA00008466"/>
    </source>
</evidence>
<reference evidence="5 6" key="1">
    <citation type="journal article" date="2022" name="Nat. Genet.">
        <title>Improved pea reference genome and pan-genome highlight genomic features and evolutionary characteristics.</title>
        <authorList>
            <person name="Yang T."/>
            <person name="Liu R."/>
            <person name="Luo Y."/>
            <person name="Hu S."/>
            <person name="Wang D."/>
            <person name="Wang C."/>
            <person name="Pandey M.K."/>
            <person name="Ge S."/>
            <person name="Xu Q."/>
            <person name="Li N."/>
            <person name="Li G."/>
            <person name="Huang Y."/>
            <person name="Saxena R.K."/>
            <person name="Ji Y."/>
            <person name="Li M."/>
            <person name="Yan X."/>
            <person name="He Y."/>
            <person name="Liu Y."/>
            <person name="Wang X."/>
            <person name="Xiang C."/>
            <person name="Varshney R.K."/>
            <person name="Ding H."/>
            <person name="Gao S."/>
            <person name="Zong X."/>
        </authorList>
    </citation>
    <scope>NUCLEOTIDE SEQUENCE [LARGE SCALE GENOMIC DNA]</scope>
    <source>
        <strain evidence="5 6">cv. Zhongwan 6</strain>
    </source>
</reference>
<dbReference type="InterPro" id="IPR016067">
    <property type="entry name" value="S-AdoMet_deCO2ase_core"/>
</dbReference>
<dbReference type="Pfam" id="PF01536">
    <property type="entry name" value="SAM_decarbox"/>
    <property type="match status" value="1"/>
</dbReference>
<dbReference type="EMBL" id="JAMSHJ010000003">
    <property type="protein sequence ID" value="KAI5424960.1"/>
    <property type="molecule type" value="Genomic_DNA"/>
</dbReference>
<comment type="caution">
    <text evidence="5">The sequence shown here is derived from an EMBL/GenBank/DDBJ whole genome shotgun (WGS) entry which is preliminary data.</text>
</comment>
<comment type="similarity">
    <text evidence="2">Belongs to the eukaryotic AdoMetDC family.</text>
</comment>
<keyword evidence="3" id="KW-0745">Spermidine biosynthesis</keyword>
<gene>
    <name evidence="5" type="ORF">KIW84_030943</name>
</gene>
<evidence type="ECO:0000256" key="3">
    <source>
        <dbReference type="ARBA" id="ARBA00023066"/>
    </source>
</evidence>
<evidence type="ECO:0000313" key="6">
    <source>
        <dbReference type="Proteomes" id="UP001058974"/>
    </source>
</evidence>
<dbReference type="Proteomes" id="UP001058974">
    <property type="component" value="Chromosome 3"/>
</dbReference>
<sequence>MQNWHVYCASSDSVSSEDSVYTLEMCMTGLDREKASVFFKEQTGFGLGSDCISESEEIAIVWSEESEVAGSLFLIRSMNMSVTGSSMIVWGDGVDGSCVSSGKAHAFEIIRVIEVSVENIESEE</sequence>
<dbReference type="InterPro" id="IPR048283">
    <property type="entry name" value="AdoMetDC-like"/>
</dbReference>
<keyword evidence="6" id="KW-1185">Reference proteome</keyword>
<dbReference type="GO" id="GO:0004014">
    <property type="term" value="F:adenosylmethionine decarboxylase activity"/>
    <property type="evidence" value="ECO:0007669"/>
    <property type="project" value="InterPro"/>
</dbReference>